<evidence type="ECO:0000313" key="8">
    <source>
        <dbReference type="EMBL" id="REG98478.1"/>
    </source>
</evidence>
<dbReference type="AlphaFoldDB" id="A0A3E0EJW4"/>
<sequence>MKHTILLVDDNAELLEVLSDELCGKYNIETASNGEEALEILFDSDIKVVVCDVMMPVMDGFEFCRIVKSNLDYIHFPVILLTAKNTLQSRITGLEIGADAYIEKPFSMEHLNAQINNLILNRNKLKNYFVESPLENFKNIDQTKSDEIFLEKLNEVIHNNIDDQFLNIEKLSKLMNTSRTSLFRKINSISHLTPNELINTTRLNKAAQLLTKTDYKIFEIAYMLGFNSQTSFGRSFNKQFGMTPTDYQKQKKK</sequence>
<name>A0A3E0EJW4_9FLAO</name>
<accession>A0A3E0EJW4</accession>
<dbReference type="Pfam" id="PF00072">
    <property type="entry name" value="Response_reg"/>
    <property type="match status" value="1"/>
</dbReference>
<keyword evidence="3" id="KW-0238">DNA-binding</keyword>
<dbReference type="InterPro" id="IPR001789">
    <property type="entry name" value="Sig_transdc_resp-reg_receiver"/>
</dbReference>
<dbReference type="InterPro" id="IPR018062">
    <property type="entry name" value="HTH_AraC-typ_CS"/>
</dbReference>
<evidence type="ECO:0000256" key="5">
    <source>
        <dbReference type="PROSITE-ProRule" id="PRU00169"/>
    </source>
</evidence>
<evidence type="ECO:0000256" key="3">
    <source>
        <dbReference type="ARBA" id="ARBA00023125"/>
    </source>
</evidence>
<dbReference type="Pfam" id="PF12833">
    <property type="entry name" value="HTH_18"/>
    <property type="match status" value="1"/>
</dbReference>
<dbReference type="InterPro" id="IPR018060">
    <property type="entry name" value="HTH_AraC"/>
</dbReference>
<dbReference type="Gene3D" id="1.10.10.60">
    <property type="entry name" value="Homeodomain-like"/>
    <property type="match status" value="1"/>
</dbReference>
<dbReference type="PROSITE" id="PS01124">
    <property type="entry name" value="HTH_ARAC_FAMILY_2"/>
    <property type="match status" value="1"/>
</dbReference>
<evidence type="ECO:0000256" key="1">
    <source>
        <dbReference type="ARBA" id="ARBA00022553"/>
    </source>
</evidence>
<dbReference type="InterPro" id="IPR020449">
    <property type="entry name" value="Tscrpt_reg_AraC-type_HTH"/>
</dbReference>
<evidence type="ECO:0000256" key="2">
    <source>
        <dbReference type="ARBA" id="ARBA00023015"/>
    </source>
</evidence>
<dbReference type="InterPro" id="IPR009057">
    <property type="entry name" value="Homeodomain-like_sf"/>
</dbReference>
<evidence type="ECO:0000256" key="4">
    <source>
        <dbReference type="ARBA" id="ARBA00023163"/>
    </source>
</evidence>
<dbReference type="GO" id="GO:0043565">
    <property type="term" value="F:sequence-specific DNA binding"/>
    <property type="evidence" value="ECO:0007669"/>
    <property type="project" value="InterPro"/>
</dbReference>
<proteinExistence type="predicted"/>
<dbReference type="PROSITE" id="PS00041">
    <property type="entry name" value="HTH_ARAC_FAMILY_1"/>
    <property type="match status" value="1"/>
</dbReference>
<dbReference type="InterPro" id="IPR011006">
    <property type="entry name" value="CheY-like_superfamily"/>
</dbReference>
<dbReference type="CDD" id="cd17574">
    <property type="entry name" value="REC_OmpR"/>
    <property type="match status" value="1"/>
</dbReference>
<dbReference type="PROSITE" id="PS50110">
    <property type="entry name" value="RESPONSE_REGULATORY"/>
    <property type="match status" value="1"/>
</dbReference>
<comment type="caution">
    <text evidence="8">The sequence shown here is derived from an EMBL/GenBank/DDBJ whole genome shotgun (WGS) entry which is preliminary data.</text>
</comment>
<dbReference type="PANTHER" id="PTHR43547:SF2">
    <property type="entry name" value="HYBRID SIGNAL TRANSDUCTION HISTIDINE KINASE C"/>
    <property type="match status" value="1"/>
</dbReference>
<dbReference type="GO" id="GO:0003700">
    <property type="term" value="F:DNA-binding transcription factor activity"/>
    <property type="evidence" value="ECO:0007669"/>
    <property type="project" value="InterPro"/>
</dbReference>
<dbReference type="RefSeq" id="WP_115813373.1">
    <property type="nucleotide sequence ID" value="NZ_QUNI01000006.1"/>
</dbReference>
<reference evidence="8 9" key="1">
    <citation type="submission" date="2018-08" db="EMBL/GenBank/DDBJ databases">
        <title>Genomic Encyclopedia of Archaeal and Bacterial Type Strains, Phase II (KMG-II): from individual species to whole genera.</title>
        <authorList>
            <person name="Goeker M."/>
        </authorList>
    </citation>
    <scope>NUCLEOTIDE SEQUENCE [LARGE SCALE GENOMIC DNA]</scope>
    <source>
        <strain evidence="8 9">DSM 100880</strain>
    </source>
</reference>
<dbReference type="PANTHER" id="PTHR43547">
    <property type="entry name" value="TWO-COMPONENT HISTIDINE KINASE"/>
    <property type="match status" value="1"/>
</dbReference>
<organism evidence="8 9">
    <name type="scientific">Flavobacterium aquicola</name>
    <dbReference type="NCBI Taxonomy" id="1682742"/>
    <lineage>
        <taxon>Bacteria</taxon>
        <taxon>Pseudomonadati</taxon>
        <taxon>Bacteroidota</taxon>
        <taxon>Flavobacteriia</taxon>
        <taxon>Flavobacteriales</taxon>
        <taxon>Flavobacteriaceae</taxon>
        <taxon>Flavobacterium</taxon>
    </lineage>
</organism>
<dbReference type="GO" id="GO:0000155">
    <property type="term" value="F:phosphorelay sensor kinase activity"/>
    <property type="evidence" value="ECO:0007669"/>
    <property type="project" value="TreeGrafter"/>
</dbReference>
<dbReference type="Proteomes" id="UP000257136">
    <property type="component" value="Unassembled WGS sequence"/>
</dbReference>
<protein>
    <submittedName>
        <fullName evidence="8">AraC family two component transcriptional regulator</fullName>
    </submittedName>
</protein>
<dbReference type="Gene3D" id="3.40.50.2300">
    <property type="match status" value="1"/>
</dbReference>
<keyword evidence="1 5" id="KW-0597">Phosphoprotein</keyword>
<keyword evidence="9" id="KW-1185">Reference proteome</keyword>
<evidence type="ECO:0000259" key="7">
    <source>
        <dbReference type="PROSITE" id="PS50110"/>
    </source>
</evidence>
<feature type="domain" description="HTH araC/xylS-type" evidence="6">
    <location>
        <begin position="151"/>
        <end position="250"/>
    </location>
</feature>
<dbReference type="OrthoDB" id="358279at2"/>
<dbReference type="SMART" id="SM00342">
    <property type="entry name" value="HTH_ARAC"/>
    <property type="match status" value="1"/>
</dbReference>
<feature type="modified residue" description="4-aspartylphosphate" evidence="5">
    <location>
        <position position="52"/>
    </location>
</feature>
<gene>
    <name evidence="8" type="ORF">C8P67_10674</name>
</gene>
<feature type="domain" description="Response regulatory" evidence="7">
    <location>
        <begin position="4"/>
        <end position="119"/>
    </location>
</feature>
<dbReference type="PRINTS" id="PR00032">
    <property type="entry name" value="HTHARAC"/>
</dbReference>
<dbReference type="EMBL" id="QUNI01000006">
    <property type="protein sequence ID" value="REG98478.1"/>
    <property type="molecule type" value="Genomic_DNA"/>
</dbReference>
<keyword evidence="2" id="KW-0805">Transcription regulation</keyword>
<keyword evidence="4" id="KW-0804">Transcription</keyword>
<dbReference type="SMART" id="SM00448">
    <property type="entry name" value="REC"/>
    <property type="match status" value="1"/>
</dbReference>
<dbReference type="SUPFAM" id="SSF52172">
    <property type="entry name" value="CheY-like"/>
    <property type="match status" value="1"/>
</dbReference>
<evidence type="ECO:0000259" key="6">
    <source>
        <dbReference type="PROSITE" id="PS01124"/>
    </source>
</evidence>
<dbReference type="SUPFAM" id="SSF46689">
    <property type="entry name" value="Homeodomain-like"/>
    <property type="match status" value="1"/>
</dbReference>
<evidence type="ECO:0000313" key="9">
    <source>
        <dbReference type="Proteomes" id="UP000257136"/>
    </source>
</evidence>